<evidence type="ECO:0000313" key="2">
    <source>
        <dbReference type="EMBL" id="CAA3011709.1"/>
    </source>
</evidence>
<evidence type="ECO:0000313" key="3">
    <source>
        <dbReference type="Proteomes" id="UP000594638"/>
    </source>
</evidence>
<accession>A0A8S0U334</accession>
<reference evidence="2 3" key="1">
    <citation type="submission" date="2019-12" db="EMBL/GenBank/DDBJ databases">
        <authorList>
            <person name="Alioto T."/>
            <person name="Alioto T."/>
            <person name="Gomez Garrido J."/>
        </authorList>
    </citation>
    <scope>NUCLEOTIDE SEQUENCE [LARGE SCALE GENOMIC DNA]</scope>
</reference>
<name>A0A8S0U334_OLEEU</name>
<protein>
    <submittedName>
        <fullName evidence="2">Uncharacterized protein</fullName>
    </submittedName>
</protein>
<organism evidence="2 3">
    <name type="scientific">Olea europaea subsp. europaea</name>
    <dbReference type="NCBI Taxonomy" id="158383"/>
    <lineage>
        <taxon>Eukaryota</taxon>
        <taxon>Viridiplantae</taxon>
        <taxon>Streptophyta</taxon>
        <taxon>Embryophyta</taxon>
        <taxon>Tracheophyta</taxon>
        <taxon>Spermatophyta</taxon>
        <taxon>Magnoliopsida</taxon>
        <taxon>eudicotyledons</taxon>
        <taxon>Gunneridae</taxon>
        <taxon>Pentapetalae</taxon>
        <taxon>asterids</taxon>
        <taxon>lamiids</taxon>
        <taxon>Lamiales</taxon>
        <taxon>Oleaceae</taxon>
        <taxon>Oleeae</taxon>
        <taxon>Olea</taxon>
    </lineage>
</organism>
<dbReference type="Gramene" id="OE9A038182T1">
    <property type="protein sequence ID" value="OE9A038182C1"/>
    <property type="gene ID" value="OE9A038182"/>
</dbReference>
<gene>
    <name evidence="2" type="ORF">OLEA9_A038182</name>
</gene>
<dbReference type="Proteomes" id="UP000594638">
    <property type="component" value="Unassembled WGS sequence"/>
</dbReference>
<dbReference type="EMBL" id="CACTIH010007375">
    <property type="protein sequence ID" value="CAA3011709.1"/>
    <property type="molecule type" value="Genomic_DNA"/>
</dbReference>
<proteinExistence type="predicted"/>
<keyword evidence="3" id="KW-1185">Reference proteome</keyword>
<dbReference type="AlphaFoldDB" id="A0A8S0U334"/>
<evidence type="ECO:0000256" key="1">
    <source>
        <dbReference type="SAM" id="MobiDB-lite"/>
    </source>
</evidence>
<comment type="caution">
    <text evidence="2">The sequence shown here is derived from an EMBL/GenBank/DDBJ whole genome shotgun (WGS) entry which is preliminary data.</text>
</comment>
<feature type="region of interest" description="Disordered" evidence="1">
    <location>
        <begin position="1"/>
        <end position="24"/>
    </location>
</feature>
<feature type="non-terminal residue" evidence="2">
    <location>
        <position position="1"/>
    </location>
</feature>
<sequence>DILAECPDNPRAIANRPHSPPPKKWLKAQVRLPVRLTRGLAAITANERTFSWQNAAVRKLLERK</sequence>